<reference evidence="6 7" key="1">
    <citation type="journal article" date="2016" name="Proc. Natl. Acad. Sci. U.S.A.">
        <title>Comparative genomics of biotechnologically important yeasts.</title>
        <authorList>
            <person name="Riley R."/>
            <person name="Haridas S."/>
            <person name="Wolfe K.H."/>
            <person name="Lopes M.R."/>
            <person name="Hittinger C.T."/>
            <person name="Goeker M."/>
            <person name="Salamov A.A."/>
            <person name="Wisecaver J.H."/>
            <person name="Long T.M."/>
            <person name="Calvey C.H."/>
            <person name="Aerts A.L."/>
            <person name="Barry K.W."/>
            <person name="Choi C."/>
            <person name="Clum A."/>
            <person name="Coughlan A.Y."/>
            <person name="Deshpande S."/>
            <person name="Douglass A.P."/>
            <person name="Hanson S.J."/>
            <person name="Klenk H.-P."/>
            <person name="LaButti K.M."/>
            <person name="Lapidus A."/>
            <person name="Lindquist E.A."/>
            <person name="Lipzen A.M."/>
            <person name="Meier-Kolthoff J.P."/>
            <person name="Ohm R.A."/>
            <person name="Otillar R.P."/>
            <person name="Pangilinan J.L."/>
            <person name="Peng Y."/>
            <person name="Rokas A."/>
            <person name="Rosa C.A."/>
            <person name="Scheuner C."/>
            <person name="Sibirny A.A."/>
            <person name="Slot J.C."/>
            <person name="Stielow J.B."/>
            <person name="Sun H."/>
            <person name="Kurtzman C.P."/>
            <person name="Blackwell M."/>
            <person name="Grigoriev I.V."/>
            <person name="Jeffries T.W."/>
        </authorList>
    </citation>
    <scope>NUCLEOTIDE SEQUENCE [LARGE SCALE GENOMIC DNA]</scope>
    <source>
        <strain evidence="7">ATCC 58044 / CBS 1984 / NCYC 433 / NRRL Y-366-8</strain>
    </source>
</reference>
<dbReference type="CDD" id="cd12148">
    <property type="entry name" value="fungal_TF_MHR"/>
    <property type="match status" value="1"/>
</dbReference>
<sequence length="825" mass="95103">MSNPIHMPEFDRPAPVTKRARVTKSCTICRQKKIKCDKVKPTCGACAKRGRSGECKYEEPDWNINVMNNGGSINNNSSTHNGETVDEQLILLRDKLKRIESVIKKDNLYTTEPTFINNTVEPEIEEDGVIDFYKHNYGSPRMFTQGVLSWVTLLKKDVYLRSVVESSRRKKIIVTKSGRKEDTKETEFIKKFKVEQDFDAEISDTTSGQICKYKNKDILMMIKSTLVDSKLIWLLVEKFFDSELYLVLPLFDKAEFTSQLYDILGSKSSQRVILNIRKKLQLNTIGILLIIMRLTSLSTYNALRSNTENLSENDLYILNNPVTKEYMTAAHRCYDEISQFREAHLEIFQFQLLSRYYDQLAPEDSDCNSMKTYENMGPLVHSAVSSGLNRDPSVADPGNENPNLLRRLWFKVVNLDYNQLMHIGCPPMINVRFYDTLYPSLNPYDSPTEYAINQAIHKRKDIYEMCHPLLMLLLNVRDPPRLSTVKQHLRPLENLVQAHPKVSDIMKMPSDTVLQRFEKLTSVAGLVDTTSLLYMIYYHIYLHYNERGVKDKSLYYLLEIIKIMTGAFPLINFLLEETEYNSDYNLKNHFGIPILVIPEIELLSHRSIQVMFSLLARIKAMKVFTIDLDPAKLELVDNIADSLLRSASYILKGFLNIADTYYHSWAMSRIHSFILKDILYNKRGPYNPENASDADRAFIKNLNLVRDHDELFMKYSIDDLKQIYESVKELERCGTGSERPSPKGSVDMTFSSAANQHDSLWFNQFQSDTGLLYDNKGHMGGSSSASSGPTISDPILDRMDDPVINNFDIMDIERFFFHSTNESMF</sequence>
<dbReference type="Pfam" id="PF00172">
    <property type="entry name" value="Zn_clus"/>
    <property type="match status" value="1"/>
</dbReference>
<dbReference type="SMART" id="SM00066">
    <property type="entry name" value="GAL4"/>
    <property type="match status" value="1"/>
</dbReference>
<accession>A0A1E3NYA4</accession>
<keyword evidence="7" id="KW-1185">Reference proteome</keyword>
<gene>
    <name evidence="6" type="ORF">WICANDRAFT_69960</name>
</gene>
<dbReference type="OrthoDB" id="4159781at2759"/>
<dbReference type="Gene3D" id="4.10.240.10">
    <property type="entry name" value="Zn(2)-C6 fungal-type DNA-binding domain"/>
    <property type="match status" value="1"/>
</dbReference>
<feature type="domain" description="Zn(2)-C6 fungal-type" evidence="5">
    <location>
        <begin position="25"/>
        <end position="57"/>
    </location>
</feature>
<evidence type="ECO:0000256" key="3">
    <source>
        <dbReference type="ARBA" id="ARBA00023163"/>
    </source>
</evidence>
<dbReference type="PROSITE" id="PS50048">
    <property type="entry name" value="ZN2_CY6_FUNGAL_2"/>
    <property type="match status" value="1"/>
</dbReference>
<dbReference type="AlphaFoldDB" id="A0A1E3NYA4"/>
<dbReference type="InterPro" id="IPR050675">
    <property type="entry name" value="OAF3"/>
</dbReference>
<organism evidence="6 7">
    <name type="scientific">Wickerhamomyces anomalus (strain ATCC 58044 / CBS 1984 / NCYC 433 / NRRL Y-366-8)</name>
    <name type="common">Yeast</name>
    <name type="synonym">Hansenula anomala</name>
    <dbReference type="NCBI Taxonomy" id="683960"/>
    <lineage>
        <taxon>Eukaryota</taxon>
        <taxon>Fungi</taxon>
        <taxon>Dikarya</taxon>
        <taxon>Ascomycota</taxon>
        <taxon>Saccharomycotina</taxon>
        <taxon>Saccharomycetes</taxon>
        <taxon>Phaffomycetales</taxon>
        <taxon>Wickerhamomycetaceae</taxon>
        <taxon>Wickerhamomyces</taxon>
    </lineage>
</organism>
<dbReference type="PANTHER" id="PTHR31069:SF12">
    <property type="entry name" value="TRANSCRIPTION FACTOR DOMAIN-CONTAINING PROTEIN"/>
    <property type="match status" value="1"/>
</dbReference>
<dbReference type="GO" id="GO:0000978">
    <property type="term" value="F:RNA polymerase II cis-regulatory region sequence-specific DNA binding"/>
    <property type="evidence" value="ECO:0007669"/>
    <property type="project" value="TreeGrafter"/>
</dbReference>
<evidence type="ECO:0000313" key="7">
    <source>
        <dbReference type="Proteomes" id="UP000094112"/>
    </source>
</evidence>
<dbReference type="EMBL" id="KV454212">
    <property type="protein sequence ID" value="ODQ57970.1"/>
    <property type="molecule type" value="Genomic_DNA"/>
</dbReference>
<evidence type="ECO:0000256" key="2">
    <source>
        <dbReference type="ARBA" id="ARBA00023125"/>
    </source>
</evidence>
<dbReference type="PROSITE" id="PS00463">
    <property type="entry name" value="ZN2_CY6_FUNGAL_1"/>
    <property type="match status" value="1"/>
</dbReference>
<keyword evidence="3" id="KW-0804">Transcription</keyword>
<dbReference type="GO" id="GO:0008270">
    <property type="term" value="F:zinc ion binding"/>
    <property type="evidence" value="ECO:0007669"/>
    <property type="project" value="InterPro"/>
</dbReference>
<evidence type="ECO:0000313" key="6">
    <source>
        <dbReference type="EMBL" id="ODQ57970.1"/>
    </source>
</evidence>
<keyword evidence="1" id="KW-0805">Transcription regulation</keyword>
<keyword evidence="2" id="KW-0238">DNA-binding</keyword>
<dbReference type="GO" id="GO:0045944">
    <property type="term" value="P:positive regulation of transcription by RNA polymerase II"/>
    <property type="evidence" value="ECO:0007669"/>
    <property type="project" value="TreeGrafter"/>
</dbReference>
<dbReference type="GeneID" id="30201433"/>
<name>A0A1E3NYA4_WICAA</name>
<dbReference type="STRING" id="683960.A0A1E3NYA4"/>
<dbReference type="RefSeq" id="XP_019037177.1">
    <property type="nucleotide sequence ID" value="XM_019184187.1"/>
</dbReference>
<dbReference type="SUPFAM" id="SSF57701">
    <property type="entry name" value="Zn2/Cys6 DNA-binding domain"/>
    <property type="match status" value="1"/>
</dbReference>
<dbReference type="InterPro" id="IPR036864">
    <property type="entry name" value="Zn2-C6_fun-type_DNA-bd_sf"/>
</dbReference>
<evidence type="ECO:0000256" key="1">
    <source>
        <dbReference type="ARBA" id="ARBA00023015"/>
    </source>
</evidence>
<dbReference type="PANTHER" id="PTHR31069">
    <property type="entry name" value="OLEATE-ACTIVATED TRANSCRIPTION FACTOR 1-RELATED"/>
    <property type="match status" value="1"/>
</dbReference>
<evidence type="ECO:0000259" key="5">
    <source>
        <dbReference type="PROSITE" id="PS50048"/>
    </source>
</evidence>
<dbReference type="Proteomes" id="UP000094112">
    <property type="component" value="Unassembled WGS sequence"/>
</dbReference>
<dbReference type="GO" id="GO:0005634">
    <property type="term" value="C:nucleus"/>
    <property type="evidence" value="ECO:0007669"/>
    <property type="project" value="TreeGrafter"/>
</dbReference>
<dbReference type="GO" id="GO:0000981">
    <property type="term" value="F:DNA-binding transcription factor activity, RNA polymerase II-specific"/>
    <property type="evidence" value="ECO:0007669"/>
    <property type="project" value="InterPro"/>
</dbReference>
<proteinExistence type="predicted"/>
<dbReference type="CDD" id="cd00067">
    <property type="entry name" value="GAL4"/>
    <property type="match status" value="1"/>
</dbReference>
<protein>
    <recommendedName>
        <fullName evidence="5">Zn(2)-C6 fungal-type domain-containing protein</fullName>
    </recommendedName>
</protein>
<evidence type="ECO:0000256" key="4">
    <source>
        <dbReference type="ARBA" id="ARBA00023242"/>
    </source>
</evidence>
<keyword evidence="4" id="KW-0539">Nucleus</keyword>
<dbReference type="InterPro" id="IPR001138">
    <property type="entry name" value="Zn2Cys6_DnaBD"/>
</dbReference>